<organism evidence="1 2">
    <name type="scientific">Thermopolyspora flexuosa</name>
    <dbReference type="NCBI Taxonomy" id="103836"/>
    <lineage>
        <taxon>Bacteria</taxon>
        <taxon>Bacillati</taxon>
        <taxon>Actinomycetota</taxon>
        <taxon>Actinomycetes</taxon>
        <taxon>Streptosporangiales</taxon>
        <taxon>Streptosporangiaceae</taxon>
        <taxon>Thermopolyspora</taxon>
    </lineage>
</organism>
<protein>
    <submittedName>
        <fullName evidence="1">Uncharacterized protein</fullName>
    </submittedName>
</protein>
<name>A0A543IZB3_9ACTN</name>
<accession>A0A543IZB3</accession>
<sequence length="155" mass="16506">MAGRKPKIDRAELARLVAEGRTVAELAAHFGVSESGILQAKRAAGLAKPMLDHGRAIPWKLDRAHYQSGPATNLRNLSAIAQGADIPQVKINTALRWARRLVDGGLDIAYDREHGFREVPAPEGGGHIAAVLAEALAALEKREGTAAPREPRGDG</sequence>
<gene>
    <name evidence="1" type="ORF">FHX40_2639</name>
</gene>
<proteinExistence type="predicted"/>
<dbReference type="RefSeq" id="WP_142259859.1">
    <property type="nucleotide sequence ID" value="NZ_BMPV01000001.1"/>
</dbReference>
<keyword evidence="2" id="KW-1185">Reference proteome</keyword>
<dbReference type="OrthoDB" id="3543273at2"/>
<dbReference type="AlphaFoldDB" id="A0A543IZB3"/>
<dbReference type="Proteomes" id="UP000319213">
    <property type="component" value="Unassembled WGS sequence"/>
</dbReference>
<comment type="caution">
    <text evidence="1">The sequence shown here is derived from an EMBL/GenBank/DDBJ whole genome shotgun (WGS) entry which is preliminary data.</text>
</comment>
<evidence type="ECO:0000313" key="2">
    <source>
        <dbReference type="Proteomes" id="UP000319213"/>
    </source>
</evidence>
<evidence type="ECO:0000313" key="1">
    <source>
        <dbReference type="EMBL" id="TQM75916.1"/>
    </source>
</evidence>
<reference evidence="1 2" key="1">
    <citation type="submission" date="2019-06" db="EMBL/GenBank/DDBJ databases">
        <title>Sequencing the genomes of 1000 actinobacteria strains.</title>
        <authorList>
            <person name="Klenk H.-P."/>
        </authorList>
    </citation>
    <scope>NUCLEOTIDE SEQUENCE [LARGE SCALE GENOMIC DNA]</scope>
    <source>
        <strain evidence="1 2">DSM 43186</strain>
    </source>
</reference>
<dbReference type="EMBL" id="VFPQ01000001">
    <property type="protein sequence ID" value="TQM75916.1"/>
    <property type="molecule type" value="Genomic_DNA"/>
</dbReference>